<dbReference type="PROSITE" id="PS50110">
    <property type="entry name" value="RESPONSE_REGULATORY"/>
    <property type="match status" value="1"/>
</dbReference>
<evidence type="ECO:0000313" key="4">
    <source>
        <dbReference type="Proteomes" id="UP001161405"/>
    </source>
</evidence>
<dbReference type="Pfam" id="PF00072">
    <property type="entry name" value="Response_reg"/>
    <property type="match status" value="1"/>
</dbReference>
<reference evidence="3" key="1">
    <citation type="journal article" date="2014" name="Int. J. Syst. Evol. Microbiol.">
        <title>Complete genome of a new Firmicutes species belonging to the dominant human colonic microbiota ('Ruminococcus bicirculans') reveals two chromosomes and a selective capacity to utilize plant glucans.</title>
        <authorList>
            <consortium name="NISC Comparative Sequencing Program"/>
            <person name="Wegmann U."/>
            <person name="Louis P."/>
            <person name="Goesmann A."/>
            <person name="Henrissat B."/>
            <person name="Duncan S.H."/>
            <person name="Flint H.J."/>
        </authorList>
    </citation>
    <scope>NUCLEOTIDE SEQUENCE</scope>
    <source>
        <strain evidence="3">NBRC 107169</strain>
    </source>
</reference>
<evidence type="ECO:0000313" key="3">
    <source>
        <dbReference type="EMBL" id="GLQ17913.1"/>
    </source>
</evidence>
<protein>
    <recommendedName>
        <fullName evidence="2">Response regulatory domain-containing protein</fullName>
    </recommendedName>
</protein>
<dbReference type="Proteomes" id="UP001161405">
    <property type="component" value="Unassembled WGS sequence"/>
</dbReference>
<organism evidence="3 4">
    <name type="scientific">Maritalea porphyrae</name>
    <dbReference type="NCBI Taxonomy" id="880732"/>
    <lineage>
        <taxon>Bacteria</taxon>
        <taxon>Pseudomonadati</taxon>
        <taxon>Pseudomonadota</taxon>
        <taxon>Alphaproteobacteria</taxon>
        <taxon>Hyphomicrobiales</taxon>
        <taxon>Devosiaceae</taxon>
        <taxon>Maritalea</taxon>
    </lineage>
</organism>
<keyword evidence="4" id="KW-1185">Reference proteome</keyword>
<evidence type="ECO:0000256" key="1">
    <source>
        <dbReference type="PROSITE-ProRule" id="PRU00169"/>
    </source>
</evidence>
<dbReference type="InterPro" id="IPR001789">
    <property type="entry name" value="Sig_transdc_resp-reg_receiver"/>
</dbReference>
<dbReference type="Gene3D" id="3.40.50.2300">
    <property type="match status" value="1"/>
</dbReference>
<dbReference type="EMBL" id="BSNI01000002">
    <property type="protein sequence ID" value="GLQ17913.1"/>
    <property type="molecule type" value="Genomic_DNA"/>
</dbReference>
<feature type="modified residue" description="4-aspartylphosphate" evidence="1">
    <location>
        <position position="57"/>
    </location>
</feature>
<gene>
    <name evidence="3" type="ORF">GCM10007879_21620</name>
</gene>
<name>A0ABQ5URK8_9HYPH</name>
<dbReference type="CDD" id="cd00156">
    <property type="entry name" value="REC"/>
    <property type="match status" value="1"/>
</dbReference>
<keyword evidence="1" id="KW-0597">Phosphoprotein</keyword>
<dbReference type="InterPro" id="IPR011006">
    <property type="entry name" value="CheY-like_superfamily"/>
</dbReference>
<proteinExistence type="predicted"/>
<sequence>MLRTLKVVGIVAQNKALGSILAMMLKDTPDVRVRVFETHKALQVYLRIAPIHLLLCDYQLDDMSCPQLVSSVKSNPQMHTENMQIIALTRKVDRAMQRQVGLAGIDEVIVKPTSPAYIRERAIARLEQPAKYKRVPAQNSGLAARVDAYIETIAQNRDLPENVVPLFGQKQPEQHPELV</sequence>
<feature type="domain" description="Response regulatory" evidence="2">
    <location>
        <begin position="7"/>
        <end position="126"/>
    </location>
</feature>
<reference evidence="3" key="2">
    <citation type="submission" date="2023-01" db="EMBL/GenBank/DDBJ databases">
        <title>Draft genome sequence of Maritalea porphyrae strain NBRC 107169.</title>
        <authorList>
            <person name="Sun Q."/>
            <person name="Mori K."/>
        </authorList>
    </citation>
    <scope>NUCLEOTIDE SEQUENCE</scope>
    <source>
        <strain evidence="3">NBRC 107169</strain>
    </source>
</reference>
<accession>A0ABQ5URK8</accession>
<comment type="caution">
    <text evidence="3">The sequence shown here is derived from an EMBL/GenBank/DDBJ whole genome shotgun (WGS) entry which is preliminary data.</text>
</comment>
<dbReference type="SUPFAM" id="SSF52172">
    <property type="entry name" value="CheY-like"/>
    <property type="match status" value="1"/>
</dbReference>
<evidence type="ECO:0000259" key="2">
    <source>
        <dbReference type="PROSITE" id="PS50110"/>
    </source>
</evidence>